<feature type="region of interest" description="Disordered" evidence="1">
    <location>
        <begin position="1"/>
        <end position="135"/>
    </location>
</feature>
<organism evidence="2 3">
    <name type="scientific">Coemansia asiatica</name>
    <dbReference type="NCBI Taxonomy" id="1052880"/>
    <lineage>
        <taxon>Eukaryota</taxon>
        <taxon>Fungi</taxon>
        <taxon>Fungi incertae sedis</taxon>
        <taxon>Zoopagomycota</taxon>
        <taxon>Kickxellomycotina</taxon>
        <taxon>Kickxellomycetes</taxon>
        <taxon>Kickxellales</taxon>
        <taxon>Kickxellaceae</taxon>
        <taxon>Coemansia</taxon>
    </lineage>
</organism>
<evidence type="ECO:0000313" key="2">
    <source>
        <dbReference type="EMBL" id="KAJ1647275.1"/>
    </source>
</evidence>
<protein>
    <submittedName>
        <fullName evidence="2">Uncharacterized protein</fullName>
    </submittedName>
</protein>
<accession>A0A9W7XNQ8</accession>
<dbReference type="AlphaFoldDB" id="A0A9W7XNQ8"/>
<comment type="caution">
    <text evidence="2">The sequence shown here is derived from an EMBL/GenBank/DDBJ whole genome shotgun (WGS) entry which is preliminary data.</text>
</comment>
<keyword evidence="3" id="KW-1185">Reference proteome</keyword>
<feature type="compositionally biased region" description="Polar residues" evidence="1">
    <location>
        <begin position="1"/>
        <end position="17"/>
    </location>
</feature>
<dbReference type="EMBL" id="JANBOH010000034">
    <property type="protein sequence ID" value="KAJ1647275.1"/>
    <property type="molecule type" value="Genomic_DNA"/>
</dbReference>
<reference evidence="2" key="1">
    <citation type="submission" date="2022-07" db="EMBL/GenBank/DDBJ databases">
        <title>Phylogenomic reconstructions and comparative analyses of Kickxellomycotina fungi.</title>
        <authorList>
            <person name="Reynolds N.K."/>
            <person name="Stajich J.E."/>
            <person name="Barry K."/>
            <person name="Grigoriev I.V."/>
            <person name="Crous P."/>
            <person name="Smith M.E."/>
        </authorList>
    </citation>
    <scope>NUCLEOTIDE SEQUENCE</scope>
    <source>
        <strain evidence="2">NBRC 105413</strain>
    </source>
</reference>
<dbReference type="Proteomes" id="UP001145021">
    <property type="component" value="Unassembled WGS sequence"/>
</dbReference>
<gene>
    <name evidence="2" type="ORF">LPJ64_001321</name>
</gene>
<evidence type="ECO:0000256" key="1">
    <source>
        <dbReference type="SAM" id="MobiDB-lite"/>
    </source>
</evidence>
<proteinExistence type="predicted"/>
<evidence type="ECO:0000313" key="3">
    <source>
        <dbReference type="Proteomes" id="UP001145021"/>
    </source>
</evidence>
<sequence>MSQGAPYPNQYSSQYPSMSQAPYPSGPPPHGYPSAHGAGGAGAGGMPQPPPLNSRISGGPDSAYPPPLGGNGGGYAPPMSEAGRPMSAYNPPHRPQSQYTAARPQSQYNPNASQYHQPPRPGKNQSHYGHLVSQEPDRETPCGGDACGACCKYNTLACLFCCNGWLRLCGRGMSIKDILSFK</sequence>
<name>A0A9W7XNQ8_9FUNG</name>
<feature type="compositionally biased region" description="Polar residues" evidence="1">
    <location>
        <begin position="95"/>
        <end position="116"/>
    </location>
</feature>